<accession>A0A975GX97</accession>
<organism evidence="2 3">
    <name type="scientific">Brevundimonas goettingensis</name>
    <dbReference type="NCBI Taxonomy" id="2774190"/>
    <lineage>
        <taxon>Bacteria</taxon>
        <taxon>Pseudomonadati</taxon>
        <taxon>Pseudomonadota</taxon>
        <taxon>Alphaproteobacteria</taxon>
        <taxon>Caulobacterales</taxon>
        <taxon>Caulobacteraceae</taxon>
        <taxon>Brevundimonas</taxon>
    </lineage>
</organism>
<keyword evidence="3" id="KW-1185">Reference proteome</keyword>
<evidence type="ECO:0000256" key="1">
    <source>
        <dbReference type="SAM" id="MobiDB-lite"/>
    </source>
</evidence>
<proteinExistence type="predicted"/>
<dbReference type="RefSeq" id="WP_207932695.1">
    <property type="nucleotide sequence ID" value="NZ_CP062222.1"/>
</dbReference>
<dbReference type="Proteomes" id="UP000663918">
    <property type="component" value="Chromosome"/>
</dbReference>
<evidence type="ECO:0000313" key="2">
    <source>
        <dbReference type="EMBL" id="QTC93432.1"/>
    </source>
</evidence>
<dbReference type="EMBL" id="CP062222">
    <property type="protein sequence ID" value="QTC93432.1"/>
    <property type="molecule type" value="Genomic_DNA"/>
</dbReference>
<gene>
    <name evidence="2" type="ORF">IFJ75_15275</name>
</gene>
<protein>
    <submittedName>
        <fullName evidence="2">Uncharacterized protein</fullName>
    </submittedName>
</protein>
<name>A0A975GX97_9CAUL</name>
<reference evidence="2" key="1">
    <citation type="submission" date="2020-09" db="EMBL/GenBank/DDBJ databases">
        <title>Brevundimonas sp. LVF2 isolated from a puddle in Goettingen, Germany.</title>
        <authorList>
            <person name="Friedrich I."/>
            <person name="Klassen A."/>
            <person name="Hannes N."/>
            <person name="Schneider D."/>
            <person name="Hertel R."/>
            <person name="Daniel R."/>
        </authorList>
    </citation>
    <scope>NUCLEOTIDE SEQUENCE</scope>
    <source>
        <strain evidence="2">LVF2</strain>
    </source>
</reference>
<dbReference type="KEGG" id="bgoe:IFJ75_15275"/>
<sequence length="49" mass="5373">MTATFAAFTHAAHRSTAFAAPPRSGVMAETAPTPNWPSPQGWRPWRPPR</sequence>
<evidence type="ECO:0000313" key="3">
    <source>
        <dbReference type="Proteomes" id="UP000663918"/>
    </source>
</evidence>
<feature type="region of interest" description="Disordered" evidence="1">
    <location>
        <begin position="20"/>
        <end position="49"/>
    </location>
</feature>
<dbReference type="AlphaFoldDB" id="A0A975GX97"/>